<reference evidence="2" key="2">
    <citation type="submission" date="2024-05" db="EMBL/GenBank/DDBJ databases">
        <title>Rhodohalobacter halophilus gen. nov., sp. nov., a moderately halophilic member of the family Balneolaceae.</title>
        <authorList>
            <person name="Xia J."/>
        </authorList>
    </citation>
    <scope>NUCLEOTIDE SEQUENCE</scope>
    <source>
        <strain evidence="2">WB101</strain>
    </source>
</reference>
<evidence type="ECO:0000313" key="3">
    <source>
        <dbReference type="Proteomes" id="UP001165366"/>
    </source>
</evidence>
<comment type="caution">
    <text evidence="2">The sequence shown here is derived from an EMBL/GenBank/DDBJ whole genome shotgun (WGS) entry which is preliminary data.</text>
</comment>
<protein>
    <submittedName>
        <fullName evidence="2">GNAT family N-acetyltransferase</fullName>
        <ecNumber evidence="2">2.3.1.-</ecNumber>
    </submittedName>
</protein>
<dbReference type="EMBL" id="JAKLWS010000001">
    <property type="protein sequence ID" value="MCG2586971.1"/>
    <property type="molecule type" value="Genomic_DNA"/>
</dbReference>
<dbReference type="InterPro" id="IPR016181">
    <property type="entry name" value="Acyl_CoA_acyltransferase"/>
</dbReference>
<feature type="domain" description="N-acetyltransferase" evidence="1">
    <location>
        <begin position="161"/>
        <end position="312"/>
    </location>
</feature>
<gene>
    <name evidence="2" type="ORF">L6773_00235</name>
</gene>
<keyword evidence="2" id="KW-0808">Transferase</keyword>
<accession>A0ABS9K7Z8</accession>
<dbReference type="Gene3D" id="3.40.630.30">
    <property type="match status" value="1"/>
</dbReference>
<name>A0ABS9K7Z8_9BACT</name>
<evidence type="ECO:0000313" key="2">
    <source>
        <dbReference type="EMBL" id="MCG2586971.1"/>
    </source>
</evidence>
<organism evidence="2 3">
    <name type="scientific">Rhodohalobacter sulfatireducens</name>
    <dbReference type="NCBI Taxonomy" id="2911366"/>
    <lineage>
        <taxon>Bacteria</taxon>
        <taxon>Pseudomonadati</taxon>
        <taxon>Balneolota</taxon>
        <taxon>Balneolia</taxon>
        <taxon>Balneolales</taxon>
        <taxon>Balneolaceae</taxon>
        <taxon>Rhodohalobacter</taxon>
    </lineage>
</organism>
<dbReference type="InterPro" id="IPR000182">
    <property type="entry name" value="GNAT_dom"/>
</dbReference>
<dbReference type="Gene3D" id="3.30.565.10">
    <property type="entry name" value="Histidine kinase-like ATPase, C-terminal domain"/>
    <property type="match status" value="1"/>
</dbReference>
<dbReference type="Pfam" id="PF13581">
    <property type="entry name" value="HATPase_c_2"/>
    <property type="match status" value="1"/>
</dbReference>
<keyword evidence="2" id="KW-0012">Acyltransferase</keyword>
<proteinExistence type="predicted"/>
<dbReference type="InterPro" id="IPR036890">
    <property type="entry name" value="HATPase_C_sf"/>
</dbReference>
<dbReference type="Proteomes" id="UP001165366">
    <property type="component" value="Unassembled WGS sequence"/>
</dbReference>
<reference evidence="2" key="1">
    <citation type="submission" date="2022-01" db="EMBL/GenBank/DDBJ databases">
        <authorList>
            <person name="Wang Y."/>
        </authorList>
    </citation>
    <scope>NUCLEOTIDE SEQUENCE</scope>
    <source>
        <strain evidence="2">WB101</strain>
    </source>
</reference>
<evidence type="ECO:0000259" key="1">
    <source>
        <dbReference type="PROSITE" id="PS51186"/>
    </source>
</evidence>
<dbReference type="GO" id="GO:0016746">
    <property type="term" value="F:acyltransferase activity"/>
    <property type="evidence" value="ECO:0007669"/>
    <property type="project" value="UniProtKB-KW"/>
</dbReference>
<dbReference type="RefSeq" id="WP_237851821.1">
    <property type="nucleotide sequence ID" value="NZ_JAKLWS010000001.1"/>
</dbReference>
<sequence length="493" mass="57076">MEAHLLLESKLEMIGTVTDFTYKWCVNMGFDEHSAARMALSVDEILTDIVLYAFKDEKGYVEIWYQYTPSEIEIIIQEKGEPFDPERHTYNREKALIEGDFKGASLETVQKMTDHFLFLNRGKDGKEYRLVQKYSFPHILDLVPNEYDFEKDEDPESEHNYLVTPITSEDAEDIAKLIYRSYSYSYPKEDLYFPRRLETAIYNEYKYGTIVRTQSGRPVGYFAVVKSTDSMIGEVTEAVVSPRHRNRGLMKKMMLHLIEMSRSGGLSGLFGMAMTNHLFSQKVNSRYGFKSTALIISKTGKRTLKGMEKSHLDMVSVILDFLPLTKQWQRPPCLPKDYAELFSEIYNQFEEQDESSVKQKPAGSKSEKTDMNLSINYESQSALITVKTYGSTFVGSCMRMLKSTEELTLTSLYIDLPLDDPYIDSAITWLKDHGFILAGLVPFFHQEEDYLRMQRFFKDVNFNEIQTYSEVAGKLKKVIQDEYNELQKNQSEA</sequence>
<keyword evidence="3" id="KW-1185">Reference proteome</keyword>
<dbReference type="SUPFAM" id="SSF55729">
    <property type="entry name" value="Acyl-CoA N-acyltransferases (Nat)"/>
    <property type="match status" value="1"/>
</dbReference>
<dbReference type="InterPro" id="IPR003594">
    <property type="entry name" value="HATPase_dom"/>
</dbReference>
<dbReference type="PROSITE" id="PS51186">
    <property type="entry name" value="GNAT"/>
    <property type="match status" value="1"/>
</dbReference>
<dbReference type="Pfam" id="PF00583">
    <property type="entry name" value="Acetyltransf_1"/>
    <property type="match status" value="1"/>
</dbReference>
<dbReference type="EC" id="2.3.1.-" evidence="2"/>
<dbReference type="CDD" id="cd04301">
    <property type="entry name" value="NAT_SF"/>
    <property type="match status" value="1"/>
</dbReference>